<organism evidence="1 2">
    <name type="scientific">Zooshikella harenae</name>
    <dbReference type="NCBI Taxonomy" id="2827238"/>
    <lineage>
        <taxon>Bacteria</taxon>
        <taxon>Pseudomonadati</taxon>
        <taxon>Pseudomonadota</taxon>
        <taxon>Gammaproteobacteria</taxon>
        <taxon>Oceanospirillales</taxon>
        <taxon>Zooshikellaceae</taxon>
        <taxon>Zooshikella</taxon>
    </lineage>
</organism>
<evidence type="ECO:0000313" key="2">
    <source>
        <dbReference type="Proteomes" id="UP000690515"/>
    </source>
</evidence>
<protein>
    <recommendedName>
        <fullName evidence="3">DUF4845 domain-containing protein</fullName>
    </recommendedName>
</protein>
<dbReference type="RefSeq" id="WP_215822356.1">
    <property type="nucleotide sequence ID" value="NZ_JAGSOY010000147.1"/>
</dbReference>
<reference evidence="1 2" key="1">
    <citation type="submission" date="2021-04" db="EMBL/GenBank/DDBJ databases">
        <authorList>
            <person name="Pira H."/>
            <person name="Risdian C."/>
            <person name="Wink J."/>
        </authorList>
    </citation>
    <scope>NUCLEOTIDE SEQUENCE [LARGE SCALE GENOMIC DNA]</scope>
    <source>
        <strain evidence="1 2">WH53</strain>
    </source>
</reference>
<evidence type="ECO:0000313" key="1">
    <source>
        <dbReference type="EMBL" id="MBU2714085.1"/>
    </source>
</evidence>
<accession>A0ABS5ZJF9</accession>
<dbReference type="EMBL" id="JAGSOY010000147">
    <property type="protein sequence ID" value="MBU2714085.1"/>
    <property type="molecule type" value="Genomic_DNA"/>
</dbReference>
<keyword evidence="2" id="KW-1185">Reference proteome</keyword>
<sequence>MKVFVGFLIGIVASSSIFIPFLISQQKAKYEFGLNAGIVHGMQEATNKIEKKFGEIDSQADYETLYSVKATSVVVVEVNGVKTVRVIN</sequence>
<dbReference type="Proteomes" id="UP000690515">
    <property type="component" value="Unassembled WGS sequence"/>
</dbReference>
<evidence type="ECO:0008006" key="3">
    <source>
        <dbReference type="Google" id="ProtNLM"/>
    </source>
</evidence>
<gene>
    <name evidence="1" type="ORF">KCG35_23830</name>
</gene>
<proteinExistence type="predicted"/>
<name>A0ABS5ZJF9_9GAMM</name>
<comment type="caution">
    <text evidence="1">The sequence shown here is derived from an EMBL/GenBank/DDBJ whole genome shotgun (WGS) entry which is preliminary data.</text>
</comment>